<dbReference type="Proteomes" id="UP000996601">
    <property type="component" value="Unassembled WGS sequence"/>
</dbReference>
<keyword evidence="3" id="KW-0966">Cell projection</keyword>
<keyword evidence="2" id="KW-0812">Transmembrane</keyword>
<comment type="caution">
    <text evidence="3">The sequence shown here is derived from an EMBL/GenBank/DDBJ whole genome shotgun (WGS) entry which is preliminary data.</text>
</comment>
<reference evidence="3" key="1">
    <citation type="submission" date="2021-07" db="EMBL/GenBank/DDBJ databases">
        <title>Shinella sp. nov., a novel member of the genus Shinella from water.</title>
        <authorList>
            <person name="Deng Y."/>
        </authorList>
    </citation>
    <scope>NUCLEOTIDE SEQUENCE</scope>
    <source>
        <strain evidence="3">CPCC 100929</strain>
    </source>
</reference>
<name>A0ABT1RG24_9HYPH</name>
<keyword evidence="2" id="KW-0472">Membrane</keyword>
<gene>
    <name evidence="3" type="ORF">GB927_029205</name>
</gene>
<keyword evidence="3" id="KW-0969">Cilium</keyword>
<dbReference type="RefSeq" id="WP_256120745.1">
    <property type="nucleotide sequence ID" value="NZ_WHSB02000017.1"/>
</dbReference>
<keyword evidence="2" id="KW-1133">Transmembrane helix</keyword>
<feature type="transmembrane region" description="Helical" evidence="2">
    <location>
        <begin position="29"/>
        <end position="49"/>
    </location>
</feature>
<accession>A0ABT1RG24</accession>
<keyword evidence="4" id="KW-1185">Reference proteome</keyword>
<keyword evidence="3" id="KW-0282">Flagellum</keyword>
<evidence type="ECO:0000256" key="2">
    <source>
        <dbReference type="SAM" id="Phobius"/>
    </source>
</evidence>
<evidence type="ECO:0000313" key="3">
    <source>
        <dbReference type="EMBL" id="MCQ4634145.1"/>
    </source>
</evidence>
<protein>
    <submittedName>
        <fullName evidence="3">Flagellar protein</fullName>
    </submittedName>
</protein>
<evidence type="ECO:0000313" key="4">
    <source>
        <dbReference type="Proteomes" id="UP000996601"/>
    </source>
</evidence>
<dbReference type="EMBL" id="WHSB02000017">
    <property type="protein sequence ID" value="MCQ4634145.1"/>
    <property type="molecule type" value="Genomic_DNA"/>
</dbReference>
<evidence type="ECO:0000256" key="1">
    <source>
        <dbReference type="SAM" id="MobiDB-lite"/>
    </source>
</evidence>
<feature type="region of interest" description="Disordered" evidence="1">
    <location>
        <begin position="83"/>
        <end position="123"/>
    </location>
</feature>
<sequence>MTVTDFDADQSVPPIKRMTKGRYSTGDKMLVGTGVLLAAMAAFFPWYVFLNPDQFSVPALWEGNTRDLPETKPKEVMSVSPAAMVDNDDDPSLESVDPVSTATTAGGSEKDKTTLGAPVETGLDQPLPASSGFRLMHVANGRALIEDASGMYIVRVGSILPDNSRLATLEQRDGAWVIVTSNGDIVKRN</sequence>
<proteinExistence type="predicted"/>
<organism evidence="3 4">
    <name type="scientific">Shinella lacus</name>
    <dbReference type="NCBI Taxonomy" id="2654216"/>
    <lineage>
        <taxon>Bacteria</taxon>
        <taxon>Pseudomonadati</taxon>
        <taxon>Pseudomonadota</taxon>
        <taxon>Alphaproteobacteria</taxon>
        <taxon>Hyphomicrobiales</taxon>
        <taxon>Rhizobiaceae</taxon>
        <taxon>Shinella</taxon>
    </lineage>
</organism>